<evidence type="ECO:0000313" key="6">
    <source>
        <dbReference type="EMBL" id="KAJ9616608.1"/>
    </source>
</evidence>
<dbReference type="GO" id="GO:0050660">
    <property type="term" value="F:flavin adenine dinucleotide binding"/>
    <property type="evidence" value="ECO:0007669"/>
    <property type="project" value="InterPro"/>
</dbReference>
<dbReference type="InterPro" id="IPR000172">
    <property type="entry name" value="GMC_OxRdtase_N"/>
</dbReference>
<evidence type="ECO:0000256" key="3">
    <source>
        <dbReference type="RuleBase" id="RU003968"/>
    </source>
</evidence>
<reference evidence="6" key="1">
    <citation type="submission" date="2022-10" db="EMBL/GenBank/DDBJ databases">
        <title>Culturing micro-colonial fungi from biological soil crusts in the Mojave desert and describing Neophaeococcomyces mojavensis, and introducing the new genera and species Taxawa tesnikishii.</title>
        <authorList>
            <person name="Kurbessoian T."/>
            <person name="Stajich J.E."/>
        </authorList>
    </citation>
    <scope>NUCLEOTIDE SEQUENCE</scope>
    <source>
        <strain evidence="6">TK_41</strain>
    </source>
</reference>
<name>A0AA38XN83_9EURO</name>
<feature type="domain" description="Glucose-methanol-choline oxidoreductase N-terminal" evidence="4">
    <location>
        <begin position="97"/>
        <end position="120"/>
    </location>
</feature>
<dbReference type="Proteomes" id="UP001172673">
    <property type="component" value="Unassembled WGS sequence"/>
</dbReference>
<sequence>MSGTRNVFATVEEFVSSPFDFIIVGGGTAGLALAARISENDRFHVGILEAGENKLDDPLVNVPTLYVQGLNVPGHDWTLKSVPQKHANGLEYSLPRGKILGGTSGMNQSLWMRGTRSDYDELAAYVGSDEWSWDSLLPYFKKHERLDMGDVPNYPSETHGRDGVIHVSSNKSQIPIEKDFLAACNEVAAFAPSTEDATTGNRDNFFNALSTIDRRDRPGTRSYSASAYILPLIGCSNLKILTGANVESVKLDQSRPKPAAVGVNFWHRGTRYTATVKKEVVISGGAYKTPQILELSGIGDPKVLQAADVECIVPNTFVGANLQDHHAIAITFELAPGGFSVDAFANPEVLQQFLELYQKSGNGPLANPPSGMGYLSYAALVSPNDLKATLAAVKAADVETPLNEFHQNRASEKLQDNKAAAIQFLFVPAHIDTERGLADQRYFISPGSTGNNHVSVVAAFQYSLSRGSVHITSSDPDAQPAIDNAFLAHPVDLAVLRSTLPFLNKVSLSPKIKEQLHPDYSFAKKVGLGDQEVEEAFLRRNVGTEHHPIGTAAMGDVVDAKLRVKGVDGLRVCDASVLPLHISGNPMATIYAFAEKAADLIKAEYAGPEQ</sequence>
<dbReference type="SUPFAM" id="SSF51905">
    <property type="entry name" value="FAD/NAD(P)-binding domain"/>
    <property type="match status" value="1"/>
</dbReference>
<evidence type="ECO:0000259" key="4">
    <source>
        <dbReference type="PROSITE" id="PS00623"/>
    </source>
</evidence>
<dbReference type="PANTHER" id="PTHR11552">
    <property type="entry name" value="GLUCOSE-METHANOL-CHOLINE GMC OXIDOREDUCTASE"/>
    <property type="match status" value="1"/>
</dbReference>
<protein>
    <recommendedName>
        <fullName evidence="4 5">Glucose-methanol-choline oxidoreductase N-terminal domain-containing protein</fullName>
    </recommendedName>
</protein>
<keyword evidence="7" id="KW-1185">Reference proteome</keyword>
<dbReference type="Gene3D" id="3.50.50.60">
    <property type="entry name" value="FAD/NAD(P)-binding domain"/>
    <property type="match status" value="1"/>
</dbReference>
<dbReference type="AlphaFoldDB" id="A0AA38XN83"/>
<dbReference type="EMBL" id="JAPDRK010000001">
    <property type="protein sequence ID" value="KAJ9616608.1"/>
    <property type="molecule type" value="Genomic_DNA"/>
</dbReference>
<feature type="binding site" evidence="2">
    <location>
        <position position="103"/>
    </location>
    <ligand>
        <name>FAD</name>
        <dbReference type="ChEBI" id="CHEBI:57692"/>
    </ligand>
</feature>
<organism evidence="6 7">
    <name type="scientific">Cladophialophora chaetospira</name>
    <dbReference type="NCBI Taxonomy" id="386627"/>
    <lineage>
        <taxon>Eukaryota</taxon>
        <taxon>Fungi</taxon>
        <taxon>Dikarya</taxon>
        <taxon>Ascomycota</taxon>
        <taxon>Pezizomycotina</taxon>
        <taxon>Eurotiomycetes</taxon>
        <taxon>Chaetothyriomycetidae</taxon>
        <taxon>Chaetothyriales</taxon>
        <taxon>Herpotrichiellaceae</taxon>
        <taxon>Cladophialophora</taxon>
    </lineage>
</organism>
<dbReference type="SUPFAM" id="SSF54373">
    <property type="entry name" value="FAD-linked reductases, C-terminal domain"/>
    <property type="match status" value="1"/>
</dbReference>
<comment type="cofactor">
    <cofactor evidence="2">
        <name>FAD</name>
        <dbReference type="ChEBI" id="CHEBI:57692"/>
    </cofactor>
</comment>
<dbReference type="PROSITE" id="PS00623">
    <property type="entry name" value="GMC_OXRED_1"/>
    <property type="match status" value="1"/>
</dbReference>
<dbReference type="PIRSF" id="PIRSF000137">
    <property type="entry name" value="Alcohol_oxidase"/>
    <property type="match status" value="1"/>
</dbReference>
<gene>
    <name evidence="6" type="ORF">H2200_000327</name>
</gene>
<keyword evidence="3" id="KW-0285">Flavoprotein</keyword>
<keyword evidence="2 3" id="KW-0274">FAD</keyword>
<dbReference type="PROSITE" id="PS00624">
    <property type="entry name" value="GMC_OXRED_2"/>
    <property type="match status" value="1"/>
</dbReference>
<feature type="domain" description="Glucose-methanol-choline oxidoreductase N-terminal" evidence="5">
    <location>
        <begin position="285"/>
        <end position="299"/>
    </location>
</feature>
<evidence type="ECO:0000313" key="7">
    <source>
        <dbReference type="Proteomes" id="UP001172673"/>
    </source>
</evidence>
<dbReference type="InterPro" id="IPR012132">
    <property type="entry name" value="GMC_OxRdtase"/>
</dbReference>
<evidence type="ECO:0000256" key="2">
    <source>
        <dbReference type="PIRSR" id="PIRSR000137-2"/>
    </source>
</evidence>
<evidence type="ECO:0000256" key="1">
    <source>
        <dbReference type="ARBA" id="ARBA00010790"/>
    </source>
</evidence>
<dbReference type="GO" id="GO:0016614">
    <property type="term" value="F:oxidoreductase activity, acting on CH-OH group of donors"/>
    <property type="evidence" value="ECO:0007669"/>
    <property type="project" value="InterPro"/>
</dbReference>
<comment type="caution">
    <text evidence="6">The sequence shown here is derived from an EMBL/GenBank/DDBJ whole genome shotgun (WGS) entry which is preliminary data.</text>
</comment>
<dbReference type="Pfam" id="PF05199">
    <property type="entry name" value="GMC_oxred_C"/>
    <property type="match status" value="1"/>
</dbReference>
<dbReference type="InterPro" id="IPR036188">
    <property type="entry name" value="FAD/NAD-bd_sf"/>
</dbReference>
<dbReference type="Pfam" id="PF00732">
    <property type="entry name" value="GMC_oxred_N"/>
    <property type="match status" value="1"/>
</dbReference>
<evidence type="ECO:0000259" key="5">
    <source>
        <dbReference type="PROSITE" id="PS00624"/>
    </source>
</evidence>
<comment type="similarity">
    <text evidence="1 3">Belongs to the GMC oxidoreductase family.</text>
</comment>
<accession>A0AA38XN83</accession>
<dbReference type="InterPro" id="IPR007867">
    <property type="entry name" value="GMC_OxRtase_C"/>
</dbReference>
<feature type="binding site" evidence="2">
    <location>
        <position position="246"/>
    </location>
    <ligand>
        <name>FAD</name>
        <dbReference type="ChEBI" id="CHEBI:57692"/>
    </ligand>
</feature>
<dbReference type="Gene3D" id="3.30.560.10">
    <property type="entry name" value="Glucose Oxidase, domain 3"/>
    <property type="match status" value="1"/>
</dbReference>
<proteinExistence type="inferred from homology"/>
<dbReference type="PANTHER" id="PTHR11552:SF210">
    <property type="entry name" value="GLUCOSE-METHANOL-CHOLINE OXIDOREDUCTASE N-TERMINAL DOMAIN-CONTAINING PROTEIN-RELATED"/>
    <property type="match status" value="1"/>
</dbReference>